<dbReference type="RefSeq" id="WP_181584118.1">
    <property type="nucleotide sequence ID" value="NZ_CP059399.1"/>
</dbReference>
<name>A0A7D6VDP4_9NOCA</name>
<organism evidence="1 2">
    <name type="scientific">Nocardia huaxiensis</name>
    <dbReference type="NCBI Taxonomy" id="2755382"/>
    <lineage>
        <taxon>Bacteria</taxon>
        <taxon>Bacillati</taxon>
        <taxon>Actinomycetota</taxon>
        <taxon>Actinomycetes</taxon>
        <taxon>Mycobacteriales</taxon>
        <taxon>Nocardiaceae</taxon>
        <taxon>Nocardia</taxon>
    </lineage>
</organism>
<dbReference type="KEGG" id="nhu:H0264_12575"/>
<dbReference type="PANTHER" id="PTHR34613:SF1">
    <property type="entry name" value="SLL6017 PROTEIN"/>
    <property type="match status" value="1"/>
</dbReference>
<evidence type="ECO:0000313" key="2">
    <source>
        <dbReference type="Proteomes" id="UP000515512"/>
    </source>
</evidence>
<gene>
    <name evidence="1" type="ORF">H0264_12575</name>
</gene>
<evidence type="ECO:0000313" key="1">
    <source>
        <dbReference type="EMBL" id="QLY32954.1"/>
    </source>
</evidence>
<dbReference type="AlphaFoldDB" id="A0A7D6VDP4"/>
<sequence length="313" mass="34967">MPSIRHEISLQLLRHRAEVAPLIARTVLGVPVPDLPCWRPGPETVTLLSPGELHLDLVLVGSTADKPEFAVIHEVQNSCCASELDRIALSWPAYVTHVRQRLGCPVVLLAFCPSESVAGKISTPVETGHPDFVFRPRTYWPGMLPAITTVAEADQWPELALLSAPGHLGDNERHRVLAMVLEAMQRLEPDWRVHYHDYISKCVPARYRKEWEDLVAMAIENYHWESDFAREHQAIGRAEGRVEGRAEGQVEALAGSVLRILERRGLDIDEAVRTRVTGCSDLAQLTRWLDLALVVDSAEKILESGTHPRGKPH</sequence>
<accession>A0A7D6VDP4</accession>
<keyword evidence="2" id="KW-1185">Reference proteome</keyword>
<dbReference type="PANTHER" id="PTHR34613">
    <property type="entry name" value="SLL0800 PROTEIN"/>
    <property type="match status" value="1"/>
</dbReference>
<dbReference type="EMBL" id="CP059399">
    <property type="protein sequence ID" value="QLY32954.1"/>
    <property type="molecule type" value="Genomic_DNA"/>
</dbReference>
<proteinExistence type="predicted"/>
<dbReference type="Proteomes" id="UP000515512">
    <property type="component" value="Chromosome"/>
</dbReference>
<protein>
    <submittedName>
        <fullName evidence="1">Uncharacterized protein</fullName>
    </submittedName>
</protein>
<reference evidence="1 2" key="1">
    <citation type="submission" date="2020-07" db="EMBL/GenBank/DDBJ databases">
        <authorList>
            <person name="Zhuang K."/>
            <person name="Ran Y."/>
        </authorList>
    </citation>
    <scope>NUCLEOTIDE SEQUENCE [LARGE SCALE GENOMIC DNA]</scope>
    <source>
        <strain evidence="1 2">WCH-YHL-001</strain>
    </source>
</reference>